<keyword evidence="2" id="KW-1133">Transmembrane helix</keyword>
<evidence type="ECO:0000256" key="2">
    <source>
        <dbReference type="SAM" id="Phobius"/>
    </source>
</evidence>
<keyword evidence="2" id="KW-0472">Membrane</keyword>
<accession>A0A6H5I3L3</accession>
<evidence type="ECO:0000313" key="3">
    <source>
        <dbReference type="EMBL" id="CAB0031082.1"/>
    </source>
</evidence>
<feature type="transmembrane region" description="Helical" evidence="2">
    <location>
        <begin position="182"/>
        <end position="201"/>
    </location>
</feature>
<reference evidence="3 4" key="1">
    <citation type="submission" date="2020-02" db="EMBL/GenBank/DDBJ databases">
        <authorList>
            <person name="Ferguson B K."/>
        </authorList>
    </citation>
    <scope>NUCLEOTIDE SEQUENCE [LARGE SCALE GENOMIC DNA]</scope>
</reference>
<evidence type="ECO:0000313" key="4">
    <source>
        <dbReference type="Proteomes" id="UP000479190"/>
    </source>
</evidence>
<keyword evidence="2" id="KW-0812">Transmembrane</keyword>
<feature type="region of interest" description="Disordered" evidence="1">
    <location>
        <begin position="46"/>
        <end position="102"/>
    </location>
</feature>
<dbReference type="AlphaFoldDB" id="A0A6H5I3L3"/>
<keyword evidence="4" id="KW-1185">Reference proteome</keyword>
<feature type="compositionally biased region" description="Polar residues" evidence="1">
    <location>
        <begin position="46"/>
        <end position="58"/>
    </location>
</feature>
<proteinExistence type="predicted"/>
<feature type="non-terminal residue" evidence="3">
    <location>
        <position position="207"/>
    </location>
</feature>
<protein>
    <submittedName>
        <fullName evidence="3">Uncharacterized protein</fullName>
    </submittedName>
</protein>
<sequence>MASSTKNVEANECLEVLTNFIDKEILQNQVQLNDIIWPEQNLNGQNDNYESFANSTDSGFEPNSGMTPTPSTESSNSPPPNDIEDFVSAPTSSQNRAKEKIDTRCIRQPTSAQETKEASLRRLNPLSITYTRPIRSRRNNPTVKVMRELPRKNKIKTRFEIFLIHAKSSLRINCIHTLSTTLFFKNVLFAIILASLVLFLFPEKTNY</sequence>
<name>A0A6H5I3L3_9HYME</name>
<organism evidence="3 4">
    <name type="scientific">Trichogramma brassicae</name>
    <dbReference type="NCBI Taxonomy" id="86971"/>
    <lineage>
        <taxon>Eukaryota</taxon>
        <taxon>Metazoa</taxon>
        <taxon>Ecdysozoa</taxon>
        <taxon>Arthropoda</taxon>
        <taxon>Hexapoda</taxon>
        <taxon>Insecta</taxon>
        <taxon>Pterygota</taxon>
        <taxon>Neoptera</taxon>
        <taxon>Endopterygota</taxon>
        <taxon>Hymenoptera</taxon>
        <taxon>Apocrita</taxon>
        <taxon>Proctotrupomorpha</taxon>
        <taxon>Chalcidoidea</taxon>
        <taxon>Trichogrammatidae</taxon>
        <taxon>Trichogramma</taxon>
    </lineage>
</organism>
<evidence type="ECO:0000256" key="1">
    <source>
        <dbReference type="SAM" id="MobiDB-lite"/>
    </source>
</evidence>
<gene>
    <name evidence="3" type="ORF">TBRA_LOCUS3062</name>
</gene>
<dbReference type="EMBL" id="CADCXV010000614">
    <property type="protein sequence ID" value="CAB0031082.1"/>
    <property type="molecule type" value="Genomic_DNA"/>
</dbReference>
<feature type="compositionally biased region" description="Low complexity" evidence="1">
    <location>
        <begin position="67"/>
        <end position="76"/>
    </location>
</feature>
<dbReference type="Proteomes" id="UP000479190">
    <property type="component" value="Unassembled WGS sequence"/>
</dbReference>